<gene>
    <name evidence="2" type="ORF">APLA_LOCUS1833</name>
</gene>
<organism evidence="2 3">
    <name type="scientific">Arctia plantaginis</name>
    <name type="common">Wood tiger moth</name>
    <name type="synonym">Phalaena plantaginis</name>
    <dbReference type="NCBI Taxonomy" id="874455"/>
    <lineage>
        <taxon>Eukaryota</taxon>
        <taxon>Metazoa</taxon>
        <taxon>Ecdysozoa</taxon>
        <taxon>Arthropoda</taxon>
        <taxon>Hexapoda</taxon>
        <taxon>Insecta</taxon>
        <taxon>Pterygota</taxon>
        <taxon>Neoptera</taxon>
        <taxon>Endopterygota</taxon>
        <taxon>Lepidoptera</taxon>
        <taxon>Glossata</taxon>
        <taxon>Ditrysia</taxon>
        <taxon>Noctuoidea</taxon>
        <taxon>Erebidae</taxon>
        <taxon>Arctiinae</taxon>
        <taxon>Arctia</taxon>
    </lineage>
</organism>
<dbReference type="EMBL" id="CADEBD010000171">
    <property type="protein sequence ID" value="CAB3224260.1"/>
    <property type="molecule type" value="Genomic_DNA"/>
</dbReference>
<sequence length="188" mass="22993">MESEINNMFKKFEKTYNRKYRGVAEHKKALKNFKNNYKKVAKLNKGKIKEFEDTGIHSYHLNRYADQDARELLEHYGVTMLPYYLVKNEQDYLHKYEANMKKLPIDNMITPNMNLYNLDDTERIYENFKKQYNRKNYTQPYEKATHYQRFYKTLVELNNKRFNGDDEAYIDSEADVIKKPHEYFFEKK</sequence>
<dbReference type="SUPFAM" id="SSF54001">
    <property type="entry name" value="Cysteine proteinases"/>
    <property type="match status" value="1"/>
</dbReference>
<dbReference type="Gene3D" id="1.10.287.2250">
    <property type="match status" value="1"/>
</dbReference>
<evidence type="ECO:0000313" key="2">
    <source>
        <dbReference type="EMBL" id="CAB3224260.1"/>
    </source>
</evidence>
<dbReference type="SMART" id="SM00848">
    <property type="entry name" value="Inhibitor_I29"/>
    <property type="match status" value="1"/>
</dbReference>
<accession>A0A8S0YWV1</accession>
<name>A0A8S0YWV1_ARCPL</name>
<dbReference type="AlphaFoldDB" id="A0A8S0YWV1"/>
<reference evidence="2 3" key="1">
    <citation type="submission" date="2020-04" db="EMBL/GenBank/DDBJ databases">
        <authorList>
            <person name="Wallbank WR R."/>
            <person name="Pardo Diaz C."/>
            <person name="Kozak K."/>
            <person name="Martin S."/>
            <person name="Jiggins C."/>
            <person name="Moest M."/>
            <person name="Warren A I."/>
            <person name="Byers J.R.P. K."/>
            <person name="Montejo-Kovacevich G."/>
            <person name="Yen C E."/>
        </authorList>
    </citation>
    <scope>NUCLEOTIDE SEQUENCE [LARGE SCALE GENOMIC DNA]</scope>
</reference>
<dbReference type="InterPro" id="IPR013201">
    <property type="entry name" value="Prot_inhib_I29"/>
</dbReference>
<evidence type="ECO:0000259" key="1">
    <source>
        <dbReference type="SMART" id="SM00848"/>
    </source>
</evidence>
<dbReference type="Pfam" id="PF08246">
    <property type="entry name" value="Inhibitor_I29"/>
    <property type="match status" value="1"/>
</dbReference>
<dbReference type="Proteomes" id="UP000494256">
    <property type="component" value="Unassembled WGS sequence"/>
</dbReference>
<feature type="domain" description="Cathepsin propeptide inhibitor" evidence="1">
    <location>
        <begin position="9"/>
        <end position="72"/>
    </location>
</feature>
<comment type="caution">
    <text evidence="2">The sequence shown here is derived from an EMBL/GenBank/DDBJ whole genome shotgun (WGS) entry which is preliminary data.</text>
</comment>
<evidence type="ECO:0000313" key="3">
    <source>
        <dbReference type="Proteomes" id="UP000494256"/>
    </source>
</evidence>
<dbReference type="InterPro" id="IPR038765">
    <property type="entry name" value="Papain-like_cys_pep_sf"/>
</dbReference>
<protein>
    <recommendedName>
        <fullName evidence="1">Cathepsin propeptide inhibitor domain-containing protein</fullName>
    </recommendedName>
</protein>
<dbReference type="OrthoDB" id="8117402at2759"/>
<proteinExistence type="predicted"/>